<comment type="pathway">
    <text evidence="2 14">Cofactor biosynthesis; NAD(+) biosynthesis; deamido-NAD(+) from nicotinate D-ribonucleotide: step 1/1.</text>
</comment>
<dbReference type="GO" id="GO:0009435">
    <property type="term" value="P:NAD+ biosynthetic process"/>
    <property type="evidence" value="ECO:0007669"/>
    <property type="project" value="UniProtKB-UniRule"/>
</dbReference>
<feature type="domain" description="HD" evidence="16">
    <location>
        <begin position="213"/>
        <end position="319"/>
    </location>
</feature>
<dbReference type="AlphaFoldDB" id="A0A9D2AVV1"/>
<keyword evidence="10" id="KW-0408">Iron</keyword>
<dbReference type="InterPro" id="IPR003607">
    <property type="entry name" value="HD/PDEase_dom"/>
</dbReference>
<dbReference type="NCBIfam" id="TIGR00488">
    <property type="entry name" value="bis(5'-nucleosyl)-tetraphosphatase (symmetrical) YqeK"/>
    <property type="match status" value="1"/>
</dbReference>
<dbReference type="CDD" id="cd00077">
    <property type="entry name" value="HDc"/>
    <property type="match status" value="1"/>
</dbReference>
<dbReference type="CDD" id="cd02165">
    <property type="entry name" value="NMNAT"/>
    <property type="match status" value="1"/>
</dbReference>
<keyword evidence="9 14" id="KW-0067">ATP-binding</keyword>
<keyword evidence="5 14" id="KW-0548">Nucleotidyltransferase</keyword>
<evidence type="ECO:0000256" key="7">
    <source>
        <dbReference type="ARBA" id="ARBA00022741"/>
    </source>
</evidence>
<accession>A0A9D2AVV1</accession>
<dbReference type="Gene3D" id="3.40.50.620">
    <property type="entry name" value="HUPs"/>
    <property type="match status" value="1"/>
</dbReference>
<comment type="catalytic activity">
    <reaction evidence="13">
        <text>P(1),P(4)-bis(5'-adenosyl) tetraphosphate + H2O = 2 ADP + 2 H(+)</text>
        <dbReference type="Rhea" id="RHEA:24252"/>
        <dbReference type="ChEBI" id="CHEBI:15377"/>
        <dbReference type="ChEBI" id="CHEBI:15378"/>
        <dbReference type="ChEBI" id="CHEBI:58141"/>
        <dbReference type="ChEBI" id="CHEBI:456216"/>
        <dbReference type="EC" id="3.6.1.41"/>
    </reaction>
</comment>
<sequence length="377" mass="41920">MNIVIFGGSFDPVHAEHIALAQAAKRQLAADKIVVVPAFVPPHKREKNMAPAEDRLAMAKLAFAGVEGAEVSAYEISAGGTSYTVRTLRHFRERFPQDELFFLVGADMLRDFYTWKQPEEILSLAQLVACGREGDPADFRAEGKRFFARFGRRFQVLSYTGKQVSSTDIRVQIAFGQEPAELPAAVFDYIEGRQLYRVGRVREALRGLKPARREHSLRVGLMAAESAARCGVSETDAILAAGMHDCAKYLDLSSPELQGFTPPAGVPAPVLHQYTGAYYAEHAFGVSDAAVLDAIRYHTSGKPEMSALGKLIFLADMLESGRDFSGIHKLRRAFYKEDSLNECMYQSLRAELRHLKQGGGAIYPLTEQAYRYYKDIR</sequence>
<evidence type="ECO:0000256" key="6">
    <source>
        <dbReference type="ARBA" id="ARBA00022723"/>
    </source>
</evidence>
<evidence type="ECO:0000313" key="17">
    <source>
        <dbReference type="EMBL" id="HIX50996.1"/>
    </source>
</evidence>
<dbReference type="Proteomes" id="UP000886847">
    <property type="component" value="Unassembled WGS sequence"/>
</dbReference>
<dbReference type="InterPro" id="IPR014729">
    <property type="entry name" value="Rossmann-like_a/b/a_fold"/>
</dbReference>
<dbReference type="Pfam" id="PF01966">
    <property type="entry name" value="HD"/>
    <property type="match status" value="1"/>
</dbReference>
<comment type="caution">
    <text evidence="17">The sequence shown here is derived from an EMBL/GenBank/DDBJ whole genome shotgun (WGS) entry which is preliminary data.</text>
</comment>
<evidence type="ECO:0000256" key="10">
    <source>
        <dbReference type="ARBA" id="ARBA00023004"/>
    </source>
</evidence>
<dbReference type="SUPFAM" id="SSF52374">
    <property type="entry name" value="Nucleotidylyl transferase"/>
    <property type="match status" value="1"/>
</dbReference>
<evidence type="ECO:0000256" key="2">
    <source>
        <dbReference type="ARBA" id="ARBA00005019"/>
    </source>
</evidence>
<protein>
    <recommendedName>
        <fullName evidence="14">Probable nicotinate-nucleotide adenylyltransferase</fullName>
        <ecNumber evidence="14">2.7.7.18</ecNumber>
    </recommendedName>
    <alternativeName>
        <fullName evidence="14">Deamido-NAD(+) diphosphorylase</fullName>
    </alternativeName>
    <alternativeName>
        <fullName evidence="14">Deamido-NAD(+) pyrophosphorylase</fullName>
    </alternativeName>
    <alternativeName>
        <fullName evidence="14">Nicotinate mononucleotide adenylyltransferase</fullName>
        <shortName evidence="14">NaMN adenylyltransferase</shortName>
    </alternativeName>
</protein>
<comment type="similarity">
    <text evidence="14">Belongs to the NadD family.</text>
</comment>
<evidence type="ECO:0000256" key="9">
    <source>
        <dbReference type="ARBA" id="ARBA00022840"/>
    </source>
</evidence>
<gene>
    <name evidence="14 17" type="primary">nadD</name>
    <name evidence="17" type="ORF">H9851_06950</name>
</gene>
<evidence type="ECO:0000259" key="16">
    <source>
        <dbReference type="Pfam" id="PF01966"/>
    </source>
</evidence>
<keyword evidence="6" id="KW-0479">Metal-binding</keyword>
<evidence type="ECO:0000256" key="11">
    <source>
        <dbReference type="ARBA" id="ARBA00023027"/>
    </source>
</evidence>
<dbReference type="EMBL" id="DXEW01000033">
    <property type="protein sequence ID" value="HIX50996.1"/>
    <property type="molecule type" value="Genomic_DNA"/>
</dbReference>
<organism evidence="17 18">
    <name type="scientific">Candidatus Borkfalkia faecavium</name>
    <dbReference type="NCBI Taxonomy" id="2838508"/>
    <lineage>
        <taxon>Bacteria</taxon>
        <taxon>Bacillati</taxon>
        <taxon>Bacillota</taxon>
        <taxon>Clostridia</taxon>
        <taxon>Christensenellales</taxon>
        <taxon>Christensenellaceae</taxon>
        <taxon>Candidatus Borkfalkia</taxon>
    </lineage>
</organism>
<keyword evidence="11 14" id="KW-0520">NAD</keyword>
<comment type="catalytic activity">
    <reaction evidence="12 14">
        <text>nicotinate beta-D-ribonucleotide + ATP + H(+) = deamido-NAD(+) + diphosphate</text>
        <dbReference type="Rhea" id="RHEA:22860"/>
        <dbReference type="ChEBI" id="CHEBI:15378"/>
        <dbReference type="ChEBI" id="CHEBI:30616"/>
        <dbReference type="ChEBI" id="CHEBI:33019"/>
        <dbReference type="ChEBI" id="CHEBI:57502"/>
        <dbReference type="ChEBI" id="CHEBI:58437"/>
        <dbReference type="EC" id="2.7.7.18"/>
    </reaction>
</comment>
<dbReference type="SUPFAM" id="SSF109604">
    <property type="entry name" value="HD-domain/PDEase-like"/>
    <property type="match status" value="1"/>
</dbReference>
<dbReference type="Gene3D" id="1.10.3210.10">
    <property type="entry name" value="Hypothetical protein af1432"/>
    <property type="match status" value="1"/>
</dbReference>
<evidence type="ECO:0000256" key="5">
    <source>
        <dbReference type="ARBA" id="ARBA00022695"/>
    </source>
</evidence>
<evidence type="ECO:0000256" key="4">
    <source>
        <dbReference type="ARBA" id="ARBA00022679"/>
    </source>
</evidence>
<dbReference type="NCBIfam" id="TIGR00125">
    <property type="entry name" value="cyt_tran_rel"/>
    <property type="match status" value="1"/>
</dbReference>
<evidence type="ECO:0000313" key="18">
    <source>
        <dbReference type="Proteomes" id="UP000886847"/>
    </source>
</evidence>
<dbReference type="EC" id="2.7.7.18" evidence="14"/>
<comment type="function">
    <text evidence="1 14">Catalyzes the reversible adenylation of nicotinate mononucleotide (NaMN) to nicotinic acid adenine dinucleotide (NaAD).</text>
</comment>
<evidence type="ECO:0000259" key="15">
    <source>
        <dbReference type="Pfam" id="PF01467"/>
    </source>
</evidence>
<feature type="domain" description="Cytidyltransferase-like" evidence="15">
    <location>
        <begin position="5"/>
        <end position="170"/>
    </location>
</feature>
<dbReference type="PANTHER" id="PTHR39321:SF3">
    <property type="entry name" value="PHOSPHOPANTETHEINE ADENYLYLTRANSFERASE"/>
    <property type="match status" value="1"/>
</dbReference>
<evidence type="ECO:0000256" key="12">
    <source>
        <dbReference type="ARBA" id="ARBA00048721"/>
    </source>
</evidence>
<dbReference type="GO" id="GO:0046872">
    <property type="term" value="F:metal ion binding"/>
    <property type="evidence" value="ECO:0007669"/>
    <property type="project" value="UniProtKB-KW"/>
</dbReference>
<dbReference type="GO" id="GO:0004515">
    <property type="term" value="F:nicotinate-nucleotide adenylyltransferase activity"/>
    <property type="evidence" value="ECO:0007669"/>
    <property type="project" value="UniProtKB-UniRule"/>
</dbReference>
<keyword evidence="3 14" id="KW-0662">Pyridine nucleotide biosynthesis</keyword>
<name>A0A9D2AVV1_9FIRM</name>
<evidence type="ECO:0000256" key="1">
    <source>
        <dbReference type="ARBA" id="ARBA00002324"/>
    </source>
</evidence>
<keyword evidence="7 14" id="KW-0547">Nucleotide-binding</keyword>
<dbReference type="PANTHER" id="PTHR39321">
    <property type="entry name" value="NICOTINATE-NUCLEOTIDE ADENYLYLTRANSFERASE-RELATED"/>
    <property type="match status" value="1"/>
</dbReference>
<evidence type="ECO:0000256" key="14">
    <source>
        <dbReference type="HAMAP-Rule" id="MF_00244"/>
    </source>
</evidence>
<dbReference type="NCBIfam" id="TIGR00482">
    <property type="entry name" value="nicotinate (nicotinamide) nucleotide adenylyltransferase"/>
    <property type="match status" value="1"/>
</dbReference>
<proteinExistence type="inferred from homology"/>
<reference evidence="17" key="1">
    <citation type="journal article" date="2021" name="PeerJ">
        <title>Extensive microbial diversity within the chicken gut microbiome revealed by metagenomics and culture.</title>
        <authorList>
            <person name="Gilroy R."/>
            <person name="Ravi A."/>
            <person name="Getino M."/>
            <person name="Pursley I."/>
            <person name="Horton D.L."/>
            <person name="Alikhan N.F."/>
            <person name="Baker D."/>
            <person name="Gharbi K."/>
            <person name="Hall N."/>
            <person name="Watson M."/>
            <person name="Adriaenssens E.M."/>
            <person name="Foster-Nyarko E."/>
            <person name="Jarju S."/>
            <person name="Secka A."/>
            <person name="Antonio M."/>
            <person name="Oren A."/>
            <person name="Chaudhuri R.R."/>
            <person name="La Ragione R."/>
            <person name="Hildebrand F."/>
            <person name="Pallen M.J."/>
        </authorList>
    </citation>
    <scope>NUCLEOTIDE SEQUENCE</scope>
    <source>
        <strain evidence="17">2189</strain>
    </source>
</reference>
<reference evidence="17" key="2">
    <citation type="submission" date="2021-04" db="EMBL/GenBank/DDBJ databases">
        <authorList>
            <person name="Gilroy R."/>
        </authorList>
    </citation>
    <scope>NUCLEOTIDE SEQUENCE</scope>
    <source>
        <strain evidence="17">2189</strain>
    </source>
</reference>
<dbReference type="InterPro" id="IPR005248">
    <property type="entry name" value="NadD/NMNAT"/>
</dbReference>
<dbReference type="Pfam" id="PF01467">
    <property type="entry name" value="CTP_transf_like"/>
    <property type="match status" value="1"/>
</dbReference>
<dbReference type="HAMAP" id="MF_00244">
    <property type="entry name" value="NaMN_adenylyltr"/>
    <property type="match status" value="1"/>
</dbReference>
<keyword evidence="4 14" id="KW-0808">Transferase</keyword>
<evidence type="ECO:0000256" key="13">
    <source>
        <dbReference type="ARBA" id="ARBA00049417"/>
    </source>
</evidence>
<evidence type="ECO:0000256" key="3">
    <source>
        <dbReference type="ARBA" id="ARBA00022642"/>
    </source>
</evidence>
<dbReference type="InterPro" id="IPR006674">
    <property type="entry name" value="HD_domain"/>
</dbReference>
<dbReference type="GO" id="GO:0005524">
    <property type="term" value="F:ATP binding"/>
    <property type="evidence" value="ECO:0007669"/>
    <property type="project" value="UniProtKB-KW"/>
</dbReference>
<dbReference type="InterPro" id="IPR005249">
    <property type="entry name" value="YqeK"/>
</dbReference>
<keyword evidence="8" id="KW-0378">Hydrolase</keyword>
<dbReference type="InterPro" id="IPR004821">
    <property type="entry name" value="Cyt_trans-like"/>
</dbReference>
<dbReference type="GO" id="GO:0008803">
    <property type="term" value="F:bis(5'-nucleosyl)-tetraphosphatase (symmetrical) activity"/>
    <property type="evidence" value="ECO:0007669"/>
    <property type="project" value="UniProtKB-EC"/>
</dbReference>
<dbReference type="NCBIfam" id="NF000840">
    <property type="entry name" value="PRK00071.1-3"/>
    <property type="match status" value="1"/>
</dbReference>
<evidence type="ECO:0000256" key="8">
    <source>
        <dbReference type="ARBA" id="ARBA00022801"/>
    </source>
</evidence>